<organism evidence="2 3">
    <name type="scientific">Couchioplanes caeruleus</name>
    <dbReference type="NCBI Taxonomy" id="56438"/>
    <lineage>
        <taxon>Bacteria</taxon>
        <taxon>Bacillati</taxon>
        <taxon>Actinomycetota</taxon>
        <taxon>Actinomycetes</taxon>
        <taxon>Micromonosporales</taxon>
        <taxon>Micromonosporaceae</taxon>
        <taxon>Couchioplanes</taxon>
    </lineage>
</organism>
<dbReference type="AlphaFoldDB" id="A0A3N1GBM0"/>
<feature type="compositionally biased region" description="Basic and acidic residues" evidence="1">
    <location>
        <begin position="1"/>
        <end position="16"/>
    </location>
</feature>
<name>A0A3N1GBM0_9ACTN</name>
<dbReference type="RefSeq" id="WP_170047570.1">
    <property type="nucleotide sequence ID" value="NZ_RJKL01000001.1"/>
</dbReference>
<comment type="caution">
    <text evidence="2">The sequence shown here is derived from an EMBL/GenBank/DDBJ whole genome shotgun (WGS) entry which is preliminary data.</text>
</comment>
<evidence type="ECO:0000313" key="3">
    <source>
        <dbReference type="Proteomes" id="UP000271683"/>
    </source>
</evidence>
<protein>
    <submittedName>
        <fullName evidence="2">Uncharacterized protein</fullName>
    </submittedName>
</protein>
<feature type="region of interest" description="Disordered" evidence="1">
    <location>
        <begin position="1"/>
        <end position="22"/>
    </location>
</feature>
<evidence type="ECO:0000256" key="1">
    <source>
        <dbReference type="SAM" id="MobiDB-lite"/>
    </source>
</evidence>
<reference evidence="2 3" key="1">
    <citation type="submission" date="2018-11" db="EMBL/GenBank/DDBJ databases">
        <title>Sequencing the genomes of 1000 actinobacteria strains.</title>
        <authorList>
            <person name="Klenk H.-P."/>
        </authorList>
    </citation>
    <scope>NUCLEOTIDE SEQUENCE [LARGE SCALE GENOMIC DNA]</scope>
    <source>
        <strain evidence="2 3">DSM 43634</strain>
    </source>
</reference>
<evidence type="ECO:0000313" key="2">
    <source>
        <dbReference type="EMBL" id="ROP27615.1"/>
    </source>
</evidence>
<sequence>MEKHAEEIKPEQDFRHLPPRITPEEMVPVQPLVQAAHDPMNGDANDWHVRQGWAV</sequence>
<gene>
    <name evidence="2" type="ORF">EDD30_0301</name>
</gene>
<dbReference type="Proteomes" id="UP000271683">
    <property type="component" value="Unassembled WGS sequence"/>
</dbReference>
<accession>A0A3N1GBM0</accession>
<dbReference type="EMBL" id="RJKL01000001">
    <property type="protein sequence ID" value="ROP27615.1"/>
    <property type="molecule type" value="Genomic_DNA"/>
</dbReference>
<proteinExistence type="predicted"/>